<proteinExistence type="predicted"/>
<accession>A0A1M5RT20</accession>
<evidence type="ECO:0000313" key="1">
    <source>
        <dbReference type="EMBL" id="SHH29437.1"/>
    </source>
</evidence>
<evidence type="ECO:0000313" key="2">
    <source>
        <dbReference type="Proteomes" id="UP000186132"/>
    </source>
</evidence>
<protein>
    <submittedName>
        <fullName evidence="1">Uncharacterized protein</fullName>
    </submittedName>
</protein>
<name>A0A1M5RT20_9ACTN</name>
<gene>
    <name evidence="1" type="ORF">SAMN05443575_3640</name>
</gene>
<dbReference type="AlphaFoldDB" id="A0A1M5RT20"/>
<sequence>MCSNHGVVMAVRINRPPFAVTLHAWGRAAEEWWGCVTWQQRVTTGAGDDDVPFAAWVPAASLSRPSWTATEELPRLRLPADPRQWPAPRGWPAWFAGVWRDGEPACPPGVRTVVGAGWRRKPR</sequence>
<organism evidence="1 2">
    <name type="scientific">Jatrophihabitans endophyticus</name>
    <dbReference type="NCBI Taxonomy" id="1206085"/>
    <lineage>
        <taxon>Bacteria</taxon>
        <taxon>Bacillati</taxon>
        <taxon>Actinomycetota</taxon>
        <taxon>Actinomycetes</taxon>
        <taxon>Jatrophihabitantales</taxon>
        <taxon>Jatrophihabitantaceae</taxon>
        <taxon>Jatrophihabitans</taxon>
    </lineage>
</organism>
<dbReference type="EMBL" id="FQVU01000005">
    <property type="protein sequence ID" value="SHH29437.1"/>
    <property type="molecule type" value="Genomic_DNA"/>
</dbReference>
<keyword evidence="2" id="KW-1185">Reference proteome</keyword>
<dbReference type="Proteomes" id="UP000186132">
    <property type="component" value="Unassembled WGS sequence"/>
</dbReference>
<dbReference type="STRING" id="1206085.SAMN05443575_3640"/>
<reference evidence="1 2" key="1">
    <citation type="submission" date="2016-11" db="EMBL/GenBank/DDBJ databases">
        <authorList>
            <person name="Jaros S."/>
            <person name="Januszkiewicz K."/>
            <person name="Wedrychowicz H."/>
        </authorList>
    </citation>
    <scope>NUCLEOTIDE SEQUENCE [LARGE SCALE GENOMIC DNA]</scope>
    <source>
        <strain evidence="1 2">DSM 45627</strain>
    </source>
</reference>